<keyword evidence="15" id="KW-0342">GTP-binding</keyword>
<dbReference type="PANTHER" id="PTHR10903">
    <property type="entry name" value="GTPASE, IMAP FAMILY MEMBER-RELATED"/>
    <property type="match status" value="1"/>
</dbReference>
<proteinExistence type="inferred from homology"/>
<dbReference type="Pfam" id="PF04548">
    <property type="entry name" value="AIG1"/>
    <property type="match status" value="1"/>
</dbReference>
<evidence type="ECO:0000256" key="13">
    <source>
        <dbReference type="ARBA" id="ARBA00022927"/>
    </source>
</evidence>
<keyword evidence="20" id="KW-1185">Reference proteome</keyword>
<evidence type="ECO:0000256" key="1">
    <source>
        <dbReference type="ARBA" id="ARBA00001946"/>
    </source>
</evidence>
<evidence type="ECO:0000256" key="5">
    <source>
        <dbReference type="ARBA" id="ARBA00022528"/>
    </source>
</evidence>
<comment type="similarity">
    <text evidence="3">Belongs to the TRAFAC class TrmE-Era-EngA-EngB-Septin-like GTPase superfamily. AIG1/Toc34/Toc159-like paraseptin GTPase family. IAN subfamily.</text>
</comment>
<comment type="cofactor">
    <cofactor evidence="1">
        <name>Mg(2+)</name>
        <dbReference type="ChEBI" id="CHEBI:18420"/>
    </cofactor>
</comment>
<keyword evidence="10" id="KW-0378">Hydrolase</keyword>
<evidence type="ECO:0000256" key="11">
    <source>
        <dbReference type="ARBA" id="ARBA00022805"/>
    </source>
</evidence>
<evidence type="ECO:0000313" key="20">
    <source>
        <dbReference type="Proteomes" id="UP000230750"/>
    </source>
</evidence>
<evidence type="ECO:0000313" key="19">
    <source>
        <dbReference type="EMBL" id="PIK50940.1"/>
    </source>
</evidence>
<keyword evidence="16" id="KW-0472">Membrane</keyword>
<organism evidence="19 20">
    <name type="scientific">Stichopus japonicus</name>
    <name type="common">Sea cucumber</name>
    <dbReference type="NCBI Taxonomy" id="307972"/>
    <lineage>
        <taxon>Eukaryota</taxon>
        <taxon>Metazoa</taxon>
        <taxon>Echinodermata</taxon>
        <taxon>Eleutherozoa</taxon>
        <taxon>Echinozoa</taxon>
        <taxon>Holothuroidea</taxon>
        <taxon>Aspidochirotacea</taxon>
        <taxon>Aspidochirotida</taxon>
        <taxon>Stichopodidae</taxon>
        <taxon>Apostichopus</taxon>
    </lineage>
</organism>
<keyword evidence="8" id="KW-0479">Metal-binding</keyword>
<dbReference type="Proteomes" id="UP000230750">
    <property type="component" value="Unassembled WGS sequence"/>
</dbReference>
<evidence type="ECO:0000256" key="2">
    <source>
        <dbReference type="ARBA" id="ARBA00004167"/>
    </source>
</evidence>
<evidence type="ECO:0000256" key="10">
    <source>
        <dbReference type="ARBA" id="ARBA00022801"/>
    </source>
</evidence>
<keyword evidence="6" id="KW-0934">Plastid</keyword>
<dbReference type="PANTHER" id="PTHR10903:SF135">
    <property type="entry name" value="TRANSLOCASE OF CHLOROPLAST 120, CHLOROPLASTIC-RELATED"/>
    <property type="match status" value="1"/>
</dbReference>
<accession>A0A2G8KSM8</accession>
<dbReference type="OrthoDB" id="5985928at2759"/>
<evidence type="ECO:0000256" key="8">
    <source>
        <dbReference type="ARBA" id="ARBA00022723"/>
    </source>
</evidence>
<gene>
    <name evidence="19" type="ORF">BSL78_12157</name>
</gene>
<evidence type="ECO:0000256" key="12">
    <source>
        <dbReference type="ARBA" id="ARBA00022842"/>
    </source>
</evidence>
<dbReference type="AlphaFoldDB" id="A0A2G8KSM8"/>
<dbReference type="GO" id="GO:0016020">
    <property type="term" value="C:membrane"/>
    <property type="evidence" value="ECO:0007669"/>
    <property type="project" value="UniProtKB-SubCell"/>
</dbReference>
<keyword evidence="7" id="KW-0812">Transmembrane</keyword>
<dbReference type="Gene3D" id="3.40.50.300">
    <property type="entry name" value="P-loop containing nucleotide triphosphate hydrolases"/>
    <property type="match status" value="1"/>
</dbReference>
<reference evidence="19 20" key="1">
    <citation type="journal article" date="2017" name="PLoS Biol.">
        <title>The sea cucumber genome provides insights into morphological evolution and visceral regeneration.</title>
        <authorList>
            <person name="Zhang X."/>
            <person name="Sun L."/>
            <person name="Yuan J."/>
            <person name="Sun Y."/>
            <person name="Gao Y."/>
            <person name="Zhang L."/>
            <person name="Li S."/>
            <person name="Dai H."/>
            <person name="Hamel J.F."/>
            <person name="Liu C."/>
            <person name="Yu Y."/>
            <person name="Liu S."/>
            <person name="Lin W."/>
            <person name="Guo K."/>
            <person name="Jin S."/>
            <person name="Xu P."/>
            <person name="Storey K.B."/>
            <person name="Huan P."/>
            <person name="Zhang T."/>
            <person name="Zhou Y."/>
            <person name="Zhang J."/>
            <person name="Lin C."/>
            <person name="Li X."/>
            <person name="Xing L."/>
            <person name="Huo D."/>
            <person name="Sun M."/>
            <person name="Wang L."/>
            <person name="Mercier A."/>
            <person name="Li F."/>
            <person name="Yang H."/>
            <person name="Xiang J."/>
        </authorList>
    </citation>
    <scope>NUCLEOTIDE SEQUENCE [LARGE SCALE GENOMIC DNA]</scope>
    <source>
        <strain evidence="19">Shaxun</strain>
        <tissue evidence="19">Muscle</tissue>
    </source>
</reference>
<keyword evidence="5" id="KW-0150">Chloroplast</keyword>
<evidence type="ECO:0000256" key="3">
    <source>
        <dbReference type="ARBA" id="ARBA00008535"/>
    </source>
</evidence>
<keyword evidence="14" id="KW-1133">Transmembrane helix</keyword>
<dbReference type="SUPFAM" id="SSF52540">
    <property type="entry name" value="P-loop containing nucleoside triphosphate hydrolases"/>
    <property type="match status" value="1"/>
</dbReference>
<name>A0A2G8KSM8_STIJA</name>
<dbReference type="InterPro" id="IPR027417">
    <property type="entry name" value="P-loop_NTPase"/>
</dbReference>
<keyword evidence="11" id="KW-1002">Plastid outer membrane</keyword>
<evidence type="ECO:0000256" key="17">
    <source>
        <dbReference type="ARBA" id="ARBA00024013"/>
    </source>
</evidence>
<protein>
    <submittedName>
        <fullName evidence="19">Putative GTPase IMAP family member 7-like</fullName>
    </submittedName>
</protein>
<dbReference type="GO" id="GO:0015031">
    <property type="term" value="P:protein transport"/>
    <property type="evidence" value="ECO:0007669"/>
    <property type="project" value="UniProtKB-KW"/>
</dbReference>
<keyword evidence="9" id="KW-0547">Nucleotide-binding</keyword>
<dbReference type="InterPro" id="IPR045058">
    <property type="entry name" value="GIMA/IAN/Toc"/>
</dbReference>
<dbReference type="GO" id="GO:0016787">
    <property type="term" value="F:hydrolase activity"/>
    <property type="evidence" value="ECO:0007669"/>
    <property type="project" value="UniProtKB-KW"/>
</dbReference>
<keyword evidence="12" id="KW-0460">Magnesium</keyword>
<evidence type="ECO:0000256" key="15">
    <source>
        <dbReference type="ARBA" id="ARBA00023134"/>
    </source>
</evidence>
<dbReference type="GO" id="GO:0046872">
    <property type="term" value="F:metal ion binding"/>
    <property type="evidence" value="ECO:0007669"/>
    <property type="project" value="UniProtKB-KW"/>
</dbReference>
<comment type="caution">
    <text evidence="19">The sequence shown here is derived from an EMBL/GenBank/DDBJ whole genome shotgun (WGS) entry which is preliminary data.</text>
</comment>
<feature type="domain" description="AIG1-type G" evidence="18">
    <location>
        <begin position="434"/>
        <end position="617"/>
    </location>
</feature>
<evidence type="ECO:0000256" key="16">
    <source>
        <dbReference type="ARBA" id="ARBA00023136"/>
    </source>
</evidence>
<dbReference type="STRING" id="307972.A0A2G8KSM8"/>
<evidence type="ECO:0000256" key="14">
    <source>
        <dbReference type="ARBA" id="ARBA00022989"/>
    </source>
</evidence>
<evidence type="ECO:0000256" key="6">
    <source>
        <dbReference type="ARBA" id="ARBA00022640"/>
    </source>
</evidence>
<evidence type="ECO:0000256" key="9">
    <source>
        <dbReference type="ARBA" id="ARBA00022741"/>
    </source>
</evidence>
<comment type="subcellular location">
    <subcellularLocation>
        <location evidence="2">Membrane</location>
        <topology evidence="2">Single-pass membrane protein</topology>
    </subcellularLocation>
    <subcellularLocation>
        <location evidence="17">Plastid</location>
        <location evidence="17">Chloroplast outer membrane</location>
    </subcellularLocation>
</comment>
<evidence type="ECO:0000259" key="18">
    <source>
        <dbReference type="Pfam" id="PF04548"/>
    </source>
</evidence>
<evidence type="ECO:0000256" key="4">
    <source>
        <dbReference type="ARBA" id="ARBA00022448"/>
    </source>
</evidence>
<evidence type="ECO:0000256" key="7">
    <source>
        <dbReference type="ARBA" id="ARBA00022692"/>
    </source>
</evidence>
<dbReference type="EMBL" id="MRZV01000397">
    <property type="protein sequence ID" value="PIK50940.1"/>
    <property type="molecule type" value="Genomic_DNA"/>
</dbReference>
<keyword evidence="4" id="KW-0813">Transport</keyword>
<sequence>MATSTDVSLELSTYLKIIGWYGIANARTFPCDGNAIKSPADMGTKMKDPEILHPFSLTAYVDKDWADHLCIGTTFNCFTKQSGSQLATEPILTQRKTHAEVSCRKVESLECLKSAYALSPSAALQFIKVIPLNFGFTTDGSNLSTEKRRDFLYSHIIQKERRYSKTISDTRNATESCTHYVDSVVYGGYLFVHLTSKNDIDETEAQNIMESGISFMGGRKAGLSASMNNHSESTKSQLSFHIISSIPINGFSMDEDIVKSFISKYENEETELTPIAFHFEPLTGAKLQPYHPFSQRKCEQLSLDVEGAKKTVDLLTSSAGLDSELRRMFKSQLHSIQDLSSAFTKIENKFHVKEDFVGIDPNKAVQDYNSLLKKFRENLKTTKYVGEDVGELSTLQACLGDVKSCAGFLEAKDAIGRLIMKHDTVTVKEKEKVILLIGKVGQGKSSLGNYLSGRGDFKVGHSSRGETQKIKSVSVMGEKKETLIVYDTPGFLDEKHHSKVATSEIKSEWSTGVHAFVWVLRSDLHDDVDRVLNKLKQRLFEGITEHMIIVFTFCEDPSFTIKGLLEENAKFKELSSKVGHRVIGIRSKNPLDIHDYERQETLKALLNLVNIIDNKKGKYIPPEKQSCVVM</sequence>
<dbReference type="GO" id="GO:0005525">
    <property type="term" value="F:GTP binding"/>
    <property type="evidence" value="ECO:0007669"/>
    <property type="project" value="UniProtKB-KW"/>
</dbReference>
<dbReference type="InterPro" id="IPR006703">
    <property type="entry name" value="G_AIG1"/>
</dbReference>
<keyword evidence="13" id="KW-0653">Protein transport</keyword>